<dbReference type="PANTHER" id="PTHR34477:SF1">
    <property type="entry name" value="UPF0213 PROTEIN YHBQ"/>
    <property type="match status" value="1"/>
</dbReference>
<dbReference type="Pfam" id="PF01541">
    <property type="entry name" value="GIY-YIG"/>
    <property type="match status" value="1"/>
</dbReference>
<name>A0A022PPV5_9GAMM</name>
<proteinExistence type="inferred from homology"/>
<dbReference type="GO" id="GO:0004519">
    <property type="term" value="F:endonuclease activity"/>
    <property type="evidence" value="ECO:0007669"/>
    <property type="project" value="UniProtKB-KW"/>
</dbReference>
<dbReference type="Proteomes" id="UP000023464">
    <property type="component" value="Unassembled WGS sequence"/>
</dbReference>
<dbReference type="InterPro" id="IPR000305">
    <property type="entry name" value="GIY-YIG_endonuc"/>
</dbReference>
<dbReference type="HAMAP" id="MF_01029">
    <property type="entry name" value="UPF0213"/>
    <property type="match status" value="1"/>
</dbReference>
<dbReference type="PANTHER" id="PTHR34477">
    <property type="entry name" value="UPF0213 PROTEIN YHBQ"/>
    <property type="match status" value="1"/>
</dbReference>
<dbReference type="AlphaFoldDB" id="A0A022PPV5"/>
<keyword evidence="4" id="KW-0540">Nuclease</keyword>
<organism evidence="4 5">
    <name type="scientific">Photorhabdus aegyptia</name>
    <dbReference type="NCBI Taxonomy" id="2805098"/>
    <lineage>
        <taxon>Bacteria</taxon>
        <taxon>Pseudomonadati</taxon>
        <taxon>Pseudomonadota</taxon>
        <taxon>Gammaproteobacteria</taxon>
        <taxon>Enterobacterales</taxon>
        <taxon>Morganellaceae</taxon>
        <taxon>Photorhabdus</taxon>
    </lineage>
</organism>
<dbReference type="InterPro" id="IPR050190">
    <property type="entry name" value="UPF0213_domain"/>
</dbReference>
<dbReference type="PATRIC" id="fig|1393736.3.peg.936"/>
<comment type="caution">
    <text evidence="4">The sequence shown here is derived from an EMBL/GenBank/DDBJ whole genome shotgun (WGS) entry which is preliminary data.</text>
</comment>
<evidence type="ECO:0000256" key="2">
    <source>
        <dbReference type="HAMAP-Rule" id="MF_01029"/>
    </source>
</evidence>
<keyword evidence="4" id="KW-0255">Endonuclease</keyword>
<dbReference type="InterPro" id="IPR022992">
    <property type="entry name" value="UPF0213_GIY-YIG_endonuc"/>
</dbReference>
<evidence type="ECO:0000313" key="4">
    <source>
        <dbReference type="EMBL" id="EYU16425.1"/>
    </source>
</evidence>
<accession>A0A022PPV5</accession>
<keyword evidence="5" id="KW-1185">Reference proteome</keyword>
<protein>
    <recommendedName>
        <fullName evidence="2">UPF0213 protein BA1DRAFT_00902</fullName>
    </recommendedName>
</protein>
<dbReference type="RefSeq" id="WP_036776461.1">
    <property type="nucleotide sequence ID" value="NZ_CAWLTM010000105.1"/>
</dbReference>
<feature type="domain" description="GIY-YIG" evidence="3">
    <location>
        <begin position="4"/>
        <end position="79"/>
    </location>
</feature>
<evidence type="ECO:0000259" key="3">
    <source>
        <dbReference type="PROSITE" id="PS50164"/>
    </source>
</evidence>
<evidence type="ECO:0000256" key="1">
    <source>
        <dbReference type="ARBA" id="ARBA00007435"/>
    </source>
</evidence>
<dbReference type="Gene3D" id="3.40.1440.10">
    <property type="entry name" value="GIY-YIG endonuclease"/>
    <property type="match status" value="1"/>
</dbReference>
<dbReference type="InterPro" id="IPR035901">
    <property type="entry name" value="GIY-YIG_endonuc_sf"/>
</dbReference>
<comment type="similarity">
    <text evidence="1 2">Belongs to the UPF0213 family.</text>
</comment>
<keyword evidence="4" id="KW-0378">Hydrolase</keyword>
<dbReference type="SUPFAM" id="SSF82771">
    <property type="entry name" value="GIY-YIG endonuclease"/>
    <property type="match status" value="1"/>
</dbReference>
<reference evidence="4 5" key="1">
    <citation type="submission" date="2014-03" db="EMBL/GenBank/DDBJ databases">
        <title>Draft Genome of Photorhabdus luminescens BA1, an Egyptian Isolate.</title>
        <authorList>
            <person name="Ghazal S."/>
            <person name="Hurst S.G.IV."/>
            <person name="Morris K."/>
            <person name="Thomas K."/>
            <person name="Tisa L.S."/>
        </authorList>
    </citation>
    <scope>NUCLEOTIDE SEQUENCE [LARGE SCALE GENOMIC DNA]</scope>
    <source>
        <strain evidence="4 5">BA1</strain>
    </source>
</reference>
<evidence type="ECO:0000313" key="5">
    <source>
        <dbReference type="Proteomes" id="UP000023464"/>
    </source>
</evidence>
<dbReference type="PROSITE" id="PS50164">
    <property type="entry name" value="GIY_YIG"/>
    <property type="match status" value="1"/>
</dbReference>
<dbReference type="EMBL" id="JFGV01000010">
    <property type="protein sequence ID" value="EYU16425.1"/>
    <property type="molecule type" value="Genomic_DNA"/>
</dbReference>
<sequence>MAENQWVLYLLKTKSGMLYTGITTNIHRRFAQHENGKGAKSLRGKGPLQLVFSSHAGDRSSASRLEYQVKQLSKQQKERLVICQPVCISEYLASIRNGQSVGNK</sequence>
<gene>
    <name evidence="4" type="ORF">BA1DRAFT_00902</name>
</gene>
<dbReference type="CDD" id="cd10456">
    <property type="entry name" value="GIY-YIG_UPF0213"/>
    <property type="match status" value="1"/>
</dbReference>